<keyword evidence="5" id="KW-0539">Nucleus</keyword>
<dbReference type="GO" id="GO:0016887">
    <property type="term" value="F:ATP hydrolysis activity"/>
    <property type="evidence" value="ECO:0007669"/>
    <property type="project" value="InterPro"/>
</dbReference>
<dbReference type="AlphaFoldDB" id="A0A4Y9ZFD8"/>
<evidence type="ECO:0000313" key="9">
    <source>
        <dbReference type="EMBL" id="TFY72900.1"/>
    </source>
</evidence>
<dbReference type="SMART" id="SM00382">
    <property type="entry name" value="AAA"/>
    <property type="match status" value="1"/>
</dbReference>
<organism evidence="9 10">
    <name type="scientific">Dentipellis fragilis</name>
    <dbReference type="NCBI Taxonomy" id="205917"/>
    <lineage>
        <taxon>Eukaryota</taxon>
        <taxon>Fungi</taxon>
        <taxon>Dikarya</taxon>
        <taxon>Basidiomycota</taxon>
        <taxon>Agaricomycotina</taxon>
        <taxon>Agaricomycetes</taxon>
        <taxon>Russulales</taxon>
        <taxon>Hericiaceae</taxon>
        <taxon>Dentipellis</taxon>
    </lineage>
</organism>
<comment type="similarity">
    <text evidence="6">Belongs to the SPT3 family.</text>
</comment>
<dbReference type="GO" id="GO:0006357">
    <property type="term" value="P:regulation of transcription by RNA polymerase II"/>
    <property type="evidence" value="ECO:0007669"/>
    <property type="project" value="UniProtKB-ARBA"/>
</dbReference>
<dbReference type="InterPro" id="IPR003195">
    <property type="entry name" value="TFIID_TAF13"/>
</dbReference>
<dbReference type="GO" id="GO:0003712">
    <property type="term" value="F:transcription coregulator activity"/>
    <property type="evidence" value="ECO:0007669"/>
    <property type="project" value="TreeGrafter"/>
</dbReference>
<evidence type="ECO:0000256" key="7">
    <source>
        <dbReference type="SAM" id="MobiDB-lite"/>
    </source>
</evidence>
<reference evidence="9 10" key="1">
    <citation type="submission" date="2019-02" db="EMBL/GenBank/DDBJ databases">
        <title>Genome sequencing of the rare red list fungi Dentipellis fragilis.</title>
        <authorList>
            <person name="Buettner E."/>
            <person name="Kellner H."/>
        </authorList>
    </citation>
    <scope>NUCLEOTIDE SEQUENCE [LARGE SCALE GENOMIC DNA]</scope>
    <source>
        <strain evidence="9 10">DSM 105465</strain>
    </source>
</reference>
<dbReference type="SUPFAM" id="SSF52540">
    <property type="entry name" value="P-loop containing nucleoside triphosphate hydrolases"/>
    <property type="match status" value="1"/>
</dbReference>
<dbReference type="PANTHER" id="PTHR11380:SF16">
    <property type="entry name" value="TRANSCRIPTION INITIATION PROTEIN SPT3 HOMOLOG"/>
    <property type="match status" value="1"/>
</dbReference>
<dbReference type="GO" id="GO:0046982">
    <property type="term" value="F:protein heterodimerization activity"/>
    <property type="evidence" value="ECO:0007669"/>
    <property type="project" value="InterPro"/>
</dbReference>
<name>A0A4Y9ZFD8_9AGAM</name>
<dbReference type="GO" id="GO:0005524">
    <property type="term" value="F:ATP binding"/>
    <property type="evidence" value="ECO:0007669"/>
    <property type="project" value="InterPro"/>
</dbReference>
<gene>
    <name evidence="9" type="ORF">EVG20_g82</name>
</gene>
<dbReference type="Gene3D" id="1.10.20.10">
    <property type="entry name" value="Histone, subunit A"/>
    <property type="match status" value="1"/>
</dbReference>
<keyword evidence="2" id="KW-0805">Transcription regulation</keyword>
<dbReference type="GO" id="GO:0000124">
    <property type="term" value="C:SAGA complex"/>
    <property type="evidence" value="ECO:0007669"/>
    <property type="project" value="TreeGrafter"/>
</dbReference>
<feature type="compositionally biased region" description="Polar residues" evidence="7">
    <location>
        <begin position="485"/>
        <end position="498"/>
    </location>
</feature>
<evidence type="ECO:0000256" key="3">
    <source>
        <dbReference type="ARBA" id="ARBA00023159"/>
    </source>
</evidence>
<sequence>MNHSDAFVKVSFQEEADGDPLFQKWTGQSSAQHSLPDVYLSKVLRELYPNHSLVTTSHYRLQLLSFPGAYVQPLSPSELLTSKIFIPLPRNGSPVPGVLADNVVFGGFKLAWSNYDFILYIAQYPAGFSRTIQHFILHDGPDGPAKDLLLSAGIYQDQLHQEIWVFNQGFWSKDRSLWDAIQSASWDDVILEDEFKTALQKDVYGFFSSKDTYKRLSLPWKRGLILHGPPGNGKTISIKVIMKTCDAKGYSPMYVKSFQSWMGEEASMAAVFAKARQNSPCVLILEDLDSLINDGNRSFFLNELDGLQNNDGLLVIGTTNHFDRLDPGLSTRPSRFDRKYLFDDPNRSARLLYAQYWQDKLASSDDISYPDSLVSEIADMTQRFSFAYLKEAFVSALVILLTDREDGKTTSFEDAIQSQIKTLRKQLDKSTFGPSGLTPTKYPGHIMASGGLPSSNVSVANQAGPSSMGGQDIRAFLHSLVQGPGNHNASGSDRSLNSEGRLEYASDKAAANPRPCKPPKTMAPPKGGGSFDVSERRRDYKYQQEISQMMFVFGEIQDPQTETVNLVEDIVHSQLVELIVQARALASRRGARYLSAEDLIFLIRHDRAKVNRLRTYLSWKDVRKHAKDSNADGGGGVEVEALEDADDKLTAKAQKITIKLPWEITTIFSEVLRQSGYQSDDEEDEDDLEAQEAMRERLKEADDVTKQMTREEYQHYSDCRQASFSYRKAKRFREFLNLPSSLDLKANDDTVDIVGFLAFEMVRSLTVAALEVKKSLEESYLREDHTTSPLLGKRKAAAGIDSSNKRRREEPWEDDSDTPLPVCSLFMPPSEARTPLRPEHIQDAFSRMQGDWSQSRTAGMRNWRGGLIRTSVSLI</sequence>
<comment type="caution">
    <text evidence="9">The sequence shown here is derived from an EMBL/GenBank/DDBJ whole genome shotgun (WGS) entry which is preliminary data.</text>
</comment>
<evidence type="ECO:0000313" key="10">
    <source>
        <dbReference type="Proteomes" id="UP000298327"/>
    </source>
</evidence>
<evidence type="ECO:0000256" key="1">
    <source>
        <dbReference type="ARBA" id="ARBA00004123"/>
    </source>
</evidence>
<feature type="region of interest" description="Disordered" evidence="7">
    <location>
        <begin position="481"/>
        <end position="533"/>
    </location>
</feature>
<evidence type="ECO:0000256" key="4">
    <source>
        <dbReference type="ARBA" id="ARBA00023163"/>
    </source>
</evidence>
<accession>A0A4Y9ZFD8</accession>
<evidence type="ECO:0000256" key="5">
    <source>
        <dbReference type="ARBA" id="ARBA00023242"/>
    </source>
</evidence>
<dbReference type="CDD" id="cd22926">
    <property type="entry name" value="HFD_SPT3"/>
    <property type="match status" value="1"/>
</dbReference>
<dbReference type="InterPro" id="IPR009072">
    <property type="entry name" value="Histone-fold"/>
</dbReference>
<dbReference type="CDD" id="cd19481">
    <property type="entry name" value="RecA-like_protease"/>
    <property type="match status" value="1"/>
</dbReference>
<dbReference type="InterPro" id="IPR003593">
    <property type="entry name" value="AAA+_ATPase"/>
</dbReference>
<dbReference type="SUPFAM" id="SSF47113">
    <property type="entry name" value="Histone-fold"/>
    <property type="match status" value="1"/>
</dbReference>
<dbReference type="PANTHER" id="PTHR11380">
    <property type="entry name" value="TRANSCRIPTION INITIATION FACTOR TFIID/SUPT3-RELATED"/>
    <property type="match status" value="1"/>
</dbReference>
<dbReference type="OrthoDB" id="2115716at2759"/>
<dbReference type="GO" id="GO:0005634">
    <property type="term" value="C:nucleus"/>
    <property type="evidence" value="ECO:0007669"/>
    <property type="project" value="UniProtKB-SubCell"/>
</dbReference>
<feature type="domain" description="AAA+ ATPase" evidence="8">
    <location>
        <begin position="220"/>
        <end position="346"/>
    </location>
</feature>
<dbReference type="EMBL" id="SEOQ01000002">
    <property type="protein sequence ID" value="TFY72900.1"/>
    <property type="molecule type" value="Genomic_DNA"/>
</dbReference>
<dbReference type="STRING" id="205917.A0A4Y9ZFD8"/>
<dbReference type="Proteomes" id="UP000298327">
    <property type="component" value="Unassembled WGS sequence"/>
</dbReference>
<keyword evidence="10" id="KW-1185">Reference proteome</keyword>
<dbReference type="Pfam" id="PF00004">
    <property type="entry name" value="AAA"/>
    <property type="match status" value="1"/>
</dbReference>
<feature type="region of interest" description="Disordered" evidence="7">
    <location>
        <begin position="791"/>
        <end position="820"/>
    </location>
</feature>
<dbReference type="InterPro" id="IPR027417">
    <property type="entry name" value="P-loop_NTPase"/>
</dbReference>
<dbReference type="GO" id="GO:0006366">
    <property type="term" value="P:transcription by RNA polymerase II"/>
    <property type="evidence" value="ECO:0007669"/>
    <property type="project" value="InterPro"/>
</dbReference>
<evidence type="ECO:0000259" key="8">
    <source>
        <dbReference type="SMART" id="SM00382"/>
    </source>
</evidence>
<dbReference type="Gene3D" id="3.40.50.300">
    <property type="entry name" value="P-loop containing nucleotide triphosphate hydrolases"/>
    <property type="match status" value="1"/>
</dbReference>
<protein>
    <recommendedName>
        <fullName evidence="8">AAA+ ATPase domain-containing protein</fullName>
    </recommendedName>
</protein>
<dbReference type="InterPro" id="IPR003959">
    <property type="entry name" value="ATPase_AAA_core"/>
</dbReference>
<evidence type="ECO:0000256" key="6">
    <source>
        <dbReference type="ARBA" id="ARBA00061274"/>
    </source>
</evidence>
<keyword evidence="4" id="KW-0804">Transcription</keyword>
<evidence type="ECO:0000256" key="2">
    <source>
        <dbReference type="ARBA" id="ARBA00023015"/>
    </source>
</evidence>
<dbReference type="Pfam" id="PF02269">
    <property type="entry name" value="TFIID-18kDa"/>
    <property type="match status" value="1"/>
</dbReference>
<proteinExistence type="inferred from homology"/>
<keyword evidence="3" id="KW-0010">Activator</keyword>
<comment type="subcellular location">
    <subcellularLocation>
        <location evidence="1">Nucleus</location>
    </subcellularLocation>
</comment>
<dbReference type="FunFam" id="1.10.20.10:FF:000023">
    <property type="entry name" value="transcription initiation protein SPT3 homolog"/>
    <property type="match status" value="1"/>
</dbReference>